<evidence type="ECO:0000256" key="9">
    <source>
        <dbReference type="ARBA" id="ARBA00039733"/>
    </source>
</evidence>
<dbReference type="InterPro" id="IPR030659">
    <property type="entry name" value="SecY_CS"/>
</dbReference>
<dbReference type="PRINTS" id="PR00303">
    <property type="entry name" value="SECYTRNLCASE"/>
</dbReference>
<keyword evidence="7 10" id="KW-0811">Translocation</keyword>
<evidence type="ECO:0000256" key="6">
    <source>
        <dbReference type="ARBA" id="ARBA00022989"/>
    </source>
</evidence>
<evidence type="ECO:0000256" key="7">
    <source>
        <dbReference type="ARBA" id="ARBA00023010"/>
    </source>
</evidence>
<keyword evidence="8 10" id="KW-0472">Membrane</keyword>
<keyword evidence="6 10" id="KW-1133">Transmembrane helix</keyword>
<dbReference type="PANTHER" id="PTHR10906">
    <property type="entry name" value="SECY/SEC61-ALPHA FAMILY MEMBER"/>
    <property type="match status" value="1"/>
</dbReference>
<comment type="function">
    <text evidence="10 11">The central subunit of the protein translocation channel SecYEG. Consists of two halves formed by TMs 1-5 and 6-10. These two domains form a lateral gate at the front which open onto the bilayer between TMs 2 and 7, and are clamped together by SecE at the back. The channel is closed by both a pore ring composed of hydrophobic SecY resides and a short helix (helix 2A) on the extracellular side of the membrane which forms a plug. The plug probably moves laterally to allow the channel to open. The ring and the pore may move independently.</text>
</comment>
<dbReference type="EMBL" id="CP036402">
    <property type="protein sequence ID" value="QBI20469.1"/>
    <property type="molecule type" value="Genomic_DNA"/>
</dbReference>
<dbReference type="RefSeq" id="WP_131155465.1">
    <property type="nucleotide sequence ID" value="NZ_CP036402.1"/>
</dbReference>
<dbReference type="KEGG" id="erz:ER308_13455"/>
<dbReference type="InterPro" id="IPR026593">
    <property type="entry name" value="SecY"/>
</dbReference>
<evidence type="ECO:0000313" key="15">
    <source>
        <dbReference type="Proteomes" id="UP000291469"/>
    </source>
</evidence>
<dbReference type="GO" id="GO:0043952">
    <property type="term" value="P:protein transport by the Sec complex"/>
    <property type="evidence" value="ECO:0007669"/>
    <property type="project" value="UniProtKB-UniRule"/>
</dbReference>
<reference evidence="14 15" key="1">
    <citation type="submission" date="2019-01" db="EMBL/GenBank/DDBJ databases">
        <title>Egibacter rhizosphaerae EGI 80759T.</title>
        <authorList>
            <person name="Chen D.-D."/>
            <person name="Tian Y."/>
            <person name="Jiao J.-Y."/>
            <person name="Zhang X.-T."/>
            <person name="Zhang Y.-G."/>
            <person name="Zhang Y."/>
            <person name="Xiao M."/>
            <person name="Shu W.-S."/>
            <person name="Li W.-J."/>
        </authorList>
    </citation>
    <scope>NUCLEOTIDE SEQUENCE [LARGE SCALE GENOMIC DNA]</scope>
    <source>
        <strain evidence="14 15">EGI 80759</strain>
    </source>
</reference>
<feature type="transmembrane region" description="Helical" evidence="10">
    <location>
        <begin position="158"/>
        <end position="179"/>
    </location>
</feature>
<sequence>MLRAFANAFKIPDLRGKIFFTIAIIAVYRLGAHIPTPGVDFATLQGFLAGAQAEGPGQLVNLFSGGAFNQLSVFALGIMPYITASIIMQLLTVVIPKVEEWKKEGETGQKKINQWTRYLTVALALVQSTGLIVMIGQGNLLGFGQLPAGITLIPEDSIPLRALMILTMTAGTALIMYLGELISQRGVGNGMSLIIFSAIVSEIPNQGNAILQAAGEMVFAVAVAVGLLLIVAVVFVELGQRRIPVEYAKRQVGRRTYGGSQTYIPLKVNQSGVIPIIFASSILFIPSLTTGLIDNPAFTQFVERHLNPENPSFWFIAVYFGMTMFFAFFYTAITFNPQDVADNMKKYGGFIPGIRPGKPTADYLDYVLTRITSAGSIYLSIIAVLPLIVAAAAGLPFPFGGAMLLIVVGVGLNTMRQIESQLLQRDYEGFIRS</sequence>
<proteinExistence type="inferred from homology"/>
<feature type="transmembrane region" description="Helical" evidence="10">
    <location>
        <begin position="395"/>
        <end position="415"/>
    </location>
</feature>
<evidence type="ECO:0000256" key="3">
    <source>
        <dbReference type="ARBA" id="ARBA00022448"/>
    </source>
</evidence>
<accession>A0A411YH82</accession>
<name>A0A411YH82_9ACTN</name>
<dbReference type="Proteomes" id="UP000291469">
    <property type="component" value="Chromosome"/>
</dbReference>
<dbReference type="GO" id="GO:0006605">
    <property type="term" value="P:protein targeting"/>
    <property type="evidence" value="ECO:0007669"/>
    <property type="project" value="UniProtKB-UniRule"/>
</dbReference>
<comment type="similarity">
    <text evidence="2 10 13">Belongs to the SecY/SEC61-alpha family.</text>
</comment>
<comment type="caution">
    <text evidence="10">Lacks conserved residue(s) required for the propagation of feature annotation.</text>
</comment>
<evidence type="ECO:0000256" key="12">
    <source>
        <dbReference type="RuleBase" id="RU003484"/>
    </source>
</evidence>
<dbReference type="Gene3D" id="1.10.3370.10">
    <property type="entry name" value="SecY subunit domain"/>
    <property type="match status" value="1"/>
</dbReference>
<comment type="subcellular location">
    <subcellularLocation>
        <location evidence="10">Cell membrane</location>
        <topology evidence="10">Multi-pass membrane protein</topology>
    </subcellularLocation>
    <subcellularLocation>
        <location evidence="1 12">Membrane</location>
        <topology evidence="1 12">Multi-pass membrane protein</topology>
    </subcellularLocation>
</comment>
<feature type="transmembrane region" description="Helical" evidence="10">
    <location>
        <begin position="273"/>
        <end position="293"/>
    </location>
</feature>
<feature type="transmembrane region" description="Helical" evidence="10">
    <location>
        <begin position="71"/>
        <end position="95"/>
    </location>
</feature>
<evidence type="ECO:0000256" key="13">
    <source>
        <dbReference type="RuleBase" id="RU004349"/>
    </source>
</evidence>
<feature type="transmembrane region" description="Helical" evidence="10">
    <location>
        <begin position="186"/>
        <end position="205"/>
    </location>
</feature>
<dbReference type="OrthoDB" id="9809248at2"/>
<keyword evidence="15" id="KW-1185">Reference proteome</keyword>
<organism evidence="14 15">
    <name type="scientific">Egibacter rhizosphaerae</name>
    <dbReference type="NCBI Taxonomy" id="1670831"/>
    <lineage>
        <taxon>Bacteria</taxon>
        <taxon>Bacillati</taxon>
        <taxon>Actinomycetota</taxon>
        <taxon>Nitriliruptoria</taxon>
        <taxon>Egibacterales</taxon>
        <taxon>Egibacteraceae</taxon>
        <taxon>Egibacter</taxon>
    </lineage>
</organism>
<dbReference type="GO" id="GO:0065002">
    <property type="term" value="P:intracellular protein transmembrane transport"/>
    <property type="evidence" value="ECO:0007669"/>
    <property type="project" value="UniProtKB-UniRule"/>
</dbReference>
<feature type="transmembrane region" description="Helical" evidence="10">
    <location>
        <begin position="367"/>
        <end position="389"/>
    </location>
</feature>
<dbReference type="Pfam" id="PF00344">
    <property type="entry name" value="SecY"/>
    <property type="match status" value="1"/>
</dbReference>
<keyword evidence="10" id="KW-1003">Cell membrane</keyword>
<evidence type="ECO:0000313" key="14">
    <source>
        <dbReference type="EMBL" id="QBI20469.1"/>
    </source>
</evidence>
<feature type="transmembrane region" description="Helical" evidence="10">
    <location>
        <begin position="313"/>
        <end position="335"/>
    </location>
</feature>
<dbReference type="PROSITE" id="PS00755">
    <property type="entry name" value="SECY_1"/>
    <property type="match status" value="1"/>
</dbReference>
<keyword evidence="5 10" id="KW-0653">Protein transport</keyword>
<dbReference type="PIRSF" id="PIRSF004557">
    <property type="entry name" value="SecY"/>
    <property type="match status" value="1"/>
</dbReference>
<dbReference type="FunFam" id="1.10.3370.10:FF:000001">
    <property type="entry name" value="Preprotein translocase subunit SecY"/>
    <property type="match status" value="1"/>
</dbReference>
<evidence type="ECO:0000256" key="2">
    <source>
        <dbReference type="ARBA" id="ARBA00005751"/>
    </source>
</evidence>
<keyword evidence="3 10" id="KW-0813">Transport</keyword>
<evidence type="ECO:0000256" key="1">
    <source>
        <dbReference type="ARBA" id="ARBA00004141"/>
    </source>
</evidence>
<dbReference type="InterPro" id="IPR002208">
    <property type="entry name" value="SecY/SEC61-alpha"/>
</dbReference>
<dbReference type="AlphaFoldDB" id="A0A411YH82"/>
<protein>
    <recommendedName>
        <fullName evidence="9 10">Protein translocase subunit SecY</fullName>
    </recommendedName>
</protein>
<dbReference type="NCBIfam" id="TIGR00967">
    <property type="entry name" value="3a0501s007"/>
    <property type="match status" value="1"/>
</dbReference>
<dbReference type="SUPFAM" id="SSF103491">
    <property type="entry name" value="Preprotein translocase SecY subunit"/>
    <property type="match status" value="1"/>
</dbReference>
<dbReference type="GO" id="GO:0005886">
    <property type="term" value="C:plasma membrane"/>
    <property type="evidence" value="ECO:0007669"/>
    <property type="project" value="UniProtKB-SubCell"/>
</dbReference>
<evidence type="ECO:0000256" key="5">
    <source>
        <dbReference type="ARBA" id="ARBA00022927"/>
    </source>
</evidence>
<evidence type="ECO:0000256" key="4">
    <source>
        <dbReference type="ARBA" id="ARBA00022692"/>
    </source>
</evidence>
<evidence type="ECO:0000256" key="8">
    <source>
        <dbReference type="ARBA" id="ARBA00023136"/>
    </source>
</evidence>
<feature type="transmembrane region" description="Helical" evidence="10">
    <location>
        <begin position="115"/>
        <end position="138"/>
    </location>
</feature>
<dbReference type="HAMAP" id="MF_01465">
    <property type="entry name" value="SecY"/>
    <property type="match status" value="1"/>
</dbReference>
<keyword evidence="4 10" id="KW-0812">Transmembrane</keyword>
<evidence type="ECO:0000256" key="11">
    <source>
        <dbReference type="RuleBase" id="RU000537"/>
    </source>
</evidence>
<gene>
    <name evidence="10 14" type="primary">secY</name>
    <name evidence="14" type="ORF">ER308_13455</name>
</gene>
<feature type="transmembrane region" description="Helical" evidence="10">
    <location>
        <begin position="217"/>
        <end position="236"/>
    </location>
</feature>
<evidence type="ECO:0000256" key="10">
    <source>
        <dbReference type="HAMAP-Rule" id="MF_01465"/>
    </source>
</evidence>
<comment type="subunit">
    <text evidence="10">Component of the Sec protein translocase complex. Heterotrimer consisting of SecY, SecE and SecG subunits. The heterotrimers can form oligomers, although 1 heterotrimer is thought to be able to translocate proteins. Interacts with the ribosome. Interacts with SecDF, and other proteins may be involved. Interacts with SecA.</text>
</comment>
<dbReference type="PROSITE" id="PS00756">
    <property type="entry name" value="SECY_2"/>
    <property type="match status" value="1"/>
</dbReference>
<dbReference type="InterPro" id="IPR023201">
    <property type="entry name" value="SecY_dom_sf"/>
</dbReference>